<dbReference type="RefSeq" id="WP_025020816.1">
    <property type="nucleotide sequence ID" value="NZ_AZFH01000022.1"/>
</dbReference>
<organism evidence="1 2">
    <name type="scientific">Ligilactobacillus equi DSM 15833 = JCM 10991</name>
    <dbReference type="NCBI Taxonomy" id="1423740"/>
    <lineage>
        <taxon>Bacteria</taxon>
        <taxon>Bacillati</taxon>
        <taxon>Bacillota</taxon>
        <taxon>Bacilli</taxon>
        <taxon>Lactobacillales</taxon>
        <taxon>Lactobacillaceae</taxon>
        <taxon>Ligilactobacillus</taxon>
    </lineage>
</organism>
<proteinExistence type="predicted"/>
<dbReference type="PANTHER" id="PTHR43784:SF2">
    <property type="entry name" value="GDSL-LIKE LIPASE_ACYLHYDROLASE, PUTATIVE (AFU_ORTHOLOGUE AFUA_2G00820)-RELATED"/>
    <property type="match status" value="1"/>
</dbReference>
<dbReference type="PATRIC" id="fig|1423740.3.peg.1080"/>
<accession>A0A0R1TUU4</accession>
<dbReference type="InterPro" id="IPR053140">
    <property type="entry name" value="GDSL_Rv0518-like"/>
</dbReference>
<evidence type="ECO:0000313" key="1">
    <source>
        <dbReference type="EMBL" id="KRL82322.1"/>
    </source>
</evidence>
<dbReference type="STRING" id="1423740.FC36_GL001011"/>
<dbReference type="PANTHER" id="PTHR43784">
    <property type="entry name" value="GDSL-LIKE LIPASE/ACYLHYDROLASE, PUTATIVE (AFU_ORTHOLOGUE AFUA_2G00820)-RELATED"/>
    <property type="match status" value="1"/>
</dbReference>
<dbReference type="InterPro" id="IPR036514">
    <property type="entry name" value="SGNH_hydro_sf"/>
</dbReference>
<dbReference type="Gene3D" id="3.40.50.1110">
    <property type="entry name" value="SGNH hydrolase"/>
    <property type="match status" value="1"/>
</dbReference>
<dbReference type="OrthoDB" id="1828825at2"/>
<dbReference type="AlphaFoldDB" id="A0A0R1TUU4"/>
<protein>
    <recommendedName>
        <fullName evidence="3">SGNH hydrolase-type esterase domain-containing protein</fullName>
    </recommendedName>
</protein>
<reference evidence="1 2" key="1">
    <citation type="journal article" date="2015" name="Genome Announc.">
        <title>Expanding the biotechnology potential of lactobacilli through comparative genomics of 213 strains and associated genera.</title>
        <authorList>
            <person name="Sun Z."/>
            <person name="Harris H.M."/>
            <person name="McCann A."/>
            <person name="Guo C."/>
            <person name="Argimon S."/>
            <person name="Zhang W."/>
            <person name="Yang X."/>
            <person name="Jeffery I.B."/>
            <person name="Cooney J.C."/>
            <person name="Kagawa T.F."/>
            <person name="Liu W."/>
            <person name="Song Y."/>
            <person name="Salvetti E."/>
            <person name="Wrobel A."/>
            <person name="Rasinkangas P."/>
            <person name="Parkhill J."/>
            <person name="Rea M.C."/>
            <person name="O'Sullivan O."/>
            <person name="Ritari J."/>
            <person name="Douillard F.P."/>
            <person name="Paul Ross R."/>
            <person name="Yang R."/>
            <person name="Briner A.E."/>
            <person name="Felis G.E."/>
            <person name="de Vos W.M."/>
            <person name="Barrangou R."/>
            <person name="Klaenhammer T.R."/>
            <person name="Caufield P.W."/>
            <person name="Cui Y."/>
            <person name="Zhang H."/>
            <person name="O'Toole P.W."/>
        </authorList>
    </citation>
    <scope>NUCLEOTIDE SEQUENCE [LARGE SCALE GENOMIC DNA]</scope>
    <source>
        <strain evidence="1 2">DSM 15833</strain>
    </source>
</reference>
<dbReference type="EMBL" id="AZFH01000022">
    <property type="protein sequence ID" value="KRL82322.1"/>
    <property type="molecule type" value="Genomic_DNA"/>
</dbReference>
<evidence type="ECO:0008006" key="3">
    <source>
        <dbReference type="Google" id="ProtNLM"/>
    </source>
</evidence>
<sequence>MIEWQNGWLQQCDDFSSFPTKLEQLSQVVKFTNPLAGNKLRLVLSNLYGTTDLVFDCILVSKQADFQVSKRQTLRYQEQIRIPQGQKVYLDPCQLTLTPGETFYVWMQANQMQSYADYVVTYAPKLINGTYARRAAYLPKLRSDYQKRKAWFCLEQFLVWTKEEAQVVEITGDSLAEMGMVAEPLFEKLLAAPQAYSFANTAISGSRLLKGAPENPPLFRTYGQSLLQREAGKNFQADITLISIGENDLLLPALAGEDIPSLAQLQAGFRQLQGPNVWFTTLPKVEKQAGITAIQMTKIEKLRQELNTWLLTQPNVIDGAALLLDPKTQAPKVEYSFGDGLHINLLGGQVLAQAWYQAFTH</sequence>
<dbReference type="Proteomes" id="UP000051048">
    <property type="component" value="Unassembled WGS sequence"/>
</dbReference>
<dbReference type="SUPFAM" id="SSF52266">
    <property type="entry name" value="SGNH hydrolase"/>
    <property type="match status" value="1"/>
</dbReference>
<comment type="caution">
    <text evidence="1">The sequence shown here is derived from an EMBL/GenBank/DDBJ whole genome shotgun (WGS) entry which is preliminary data.</text>
</comment>
<gene>
    <name evidence="1" type="ORF">FC36_GL001011</name>
</gene>
<evidence type="ECO:0000313" key="2">
    <source>
        <dbReference type="Proteomes" id="UP000051048"/>
    </source>
</evidence>
<name>A0A0R1TUU4_9LACO</name>